<accession>A0A7J6WBR5</accession>
<sequence length="350" mass="40130">MGRKKKQRSRSKRISDSTSKAQEAERALRSKSDAEKSDELDNSFKRMKLKDEEVPVEDIADDLMDEEVPVEDIADDLMDQEVPGEDIADDLMDQENPKEMIAYYLLLSNKDRRAKSVLKKSTNPESGYYYRVKSQIESDNSLENAKLAVKKVPNNIEFRKYYLSKLVLNVDRDDFARYTQIMVFCAETIIMFGIGDDSDDEELTVDEAYIWEKHDEAKAVILTELEGTLFKTLHKLFDAGVVAALFEAVPLWLNLSMLGVSCRFIAALLHQNGNHIEALTFAYRAVKNFPGCFEYNAFFGYLLFEAGKDYSIVITQCEIALEMYDSGLEIKSDTINMIIPTDEYRIKRLK</sequence>
<feature type="compositionally biased region" description="Basic residues" evidence="1">
    <location>
        <begin position="1"/>
        <end position="12"/>
    </location>
</feature>
<feature type="non-terminal residue" evidence="2">
    <location>
        <position position="350"/>
    </location>
</feature>
<keyword evidence="3" id="KW-1185">Reference proteome</keyword>
<dbReference type="AlphaFoldDB" id="A0A7J6WBR5"/>
<organism evidence="2 3">
    <name type="scientific">Thalictrum thalictroides</name>
    <name type="common">Rue-anemone</name>
    <name type="synonym">Anemone thalictroides</name>
    <dbReference type="NCBI Taxonomy" id="46969"/>
    <lineage>
        <taxon>Eukaryota</taxon>
        <taxon>Viridiplantae</taxon>
        <taxon>Streptophyta</taxon>
        <taxon>Embryophyta</taxon>
        <taxon>Tracheophyta</taxon>
        <taxon>Spermatophyta</taxon>
        <taxon>Magnoliopsida</taxon>
        <taxon>Ranunculales</taxon>
        <taxon>Ranunculaceae</taxon>
        <taxon>Thalictroideae</taxon>
        <taxon>Thalictrum</taxon>
    </lineage>
</organism>
<proteinExistence type="predicted"/>
<feature type="compositionally biased region" description="Basic and acidic residues" evidence="1">
    <location>
        <begin position="22"/>
        <end position="46"/>
    </location>
</feature>
<evidence type="ECO:0000313" key="3">
    <source>
        <dbReference type="Proteomes" id="UP000554482"/>
    </source>
</evidence>
<dbReference type="Proteomes" id="UP000554482">
    <property type="component" value="Unassembled WGS sequence"/>
</dbReference>
<gene>
    <name evidence="2" type="ORF">FRX31_016036</name>
</gene>
<feature type="region of interest" description="Disordered" evidence="1">
    <location>
        <begin position="1"/>
        <end position="46"/>
    </location>
</feature>
<reference evidence="2 3" key="1">
    <citation type="submission" date="2020-06" db="EMBL/GenBank/DDBJ databases">
        <title>Transcriptomic and genomic resources for Thalictrum thalictroides and T. hernandezii: Facilitating candidate gene discovery in an emerging model plant lineage.</title>
        <authorList>
            <person name="Arias T."/>
            <person name="Riano-Pachon D.M."/>
            <person name="Di Stilio V.S."/>
        </authorList>
    </citation>
    <scope>NUCLEOTIDE SEQUENCE [LARGE SCALE GENOMIC DNA]</scope>
    <source>
        <strain evidence="3">cv. WT478/WT964</strain>
        <tissue evidence="2">Leaves</tissue>
    </source>
</reference>
<comment type="caution">
    <text evidence="2">The sequence shown here is derived from an EMBL/GenBank/DDBJ whole genome shotgun (WGS) entry which is preliminary data.</text>
</comment>
<protein>
    <submittedName>
        <fullName evidence="2">Uncharacterized protein</fullName>
    </submittedName>
</protein>
<name>A0A7J6WBR5_THATH</name>
<dbReference type="EMBL" id="JABWDY010018788">
    <property type="protein sequence ID" value="KAF5194377.1"/>
    <property type="molecule type" value="Genomic_DNA"/>
</dbReference>
<evidence type="ECO:0000313" key="2">
    <source>
        <dbReference type="EMBL" id="KAF5194377.1"/>
    </source>
</evidence>
<evidence type="ECO:0000256" key="1">
    <source>
        <dbReference type="SAM" id="MobiDB-lite"/>
    </source>
</evidence>